<sequence>MIARRGPDGPVVEVDHRKTLPGRGAWLHPSSECVSEAVRRKAFGPALRVDGIAVDPDGLVASLNQASGEGQPEEQVAQDMSTP</sequence>
<evidence type="ECO:0000313" key="3">
    <source>
        <dbReference type="EMBL" id="GAB10904.1"/>
    </source>
</evidence>
<evidence type="ECO:0000256" key="1">
    <source>
        <dbReference type="SAM" id="MobiDB-lite"/>
    </source>
</evidence>
<protein>
    <recommendedName>
        <fullName evidence="2">YlxR domain-containing protein</fullName>
    </recommendedName>
</protein>
<feature type="region of interest" description="Disordered" evidence="1">
    <location>
        <begin position="63"/>
        <end position="83"/>
    </location>
</feature>
<dbReference type="InterPro" id="IPR035931">
    <property type="entry name" value="YlxR-like_sf"/>
</dbReference>
<feature type="domain" description="YlxR" evidence="2">
    <location>
        <begin position="6"/>
        <end position="49"/>
    </location>
</feature>
<reference evidence="3 4" key="1">
    <citation type="submission" date="2011-11" db="EMBL/GenBank/DDBJ databases">
        <title>Whole genome shotgun sequence of Gordonia araii NBRC 100433.</title>
        <authorList>
            <person name="Yoshida Y."/>
            <person name="Hosoyama A."/>
            <person name="Tsuchikane K."/>
            <person name="Katsumata H."/>
            <person name="Yamazaki S."/>
            <person name="Fujita N."/>
        </authorList>
    </citation>
    <scope>NUCLEOTIDE SEQUENCE [LARGE SCALE GENOMIC DNA]</scope>
    <source>
        <strain evidence="3 4">NBRC 100433</strain>
    </source>
</reference>
<gene>
    <name evidence="3" type="ORF">GOARA_063_01030</name>
</gene>
<proteinExistence type="predicted"/>
<evidence type="ECO:0000313" key="4">
    <source>
        <dbReference type="Proteomes" id="UP000035088"/>
    </source>
</evidence>
<dbReference type="Proteomes" id="UP000035088">
    <property type="component" value="Unassembled WGS sequence"/>
</dbReference>
<evidence type="ECO:0000259" key="2">
    <source>
        <dbReference type="Pfam" id="PF04296"/>
    </source>
</evidence>
<dbReference type="AlphaFoldDB" id="G7H4X9"/>
<dbReference type="InterPro" id="IPR007393">
    <property type="entry name" value="YlxR_dom"/>
</dbReference>
<name>G7H4X9_9ACTN</name>
<comment type="caution">
    <text evidence="3">The sequence shown here is derived from an EMBL/GenBank/DDBJ whole genome shotgun (WGS) entry which is preliminary data.</text>
</comment>
<dbReference type="Gene3D" id="3.30.1230.10">
    <property type="entry name" value="YlxR-like"/>
    <property type="match status" value="1"/>
</dbReference>
<dbReference type="SUPFAM" id="SSF64376">
    <property type="entry name" value="YlxR-like"/>
    <property type="match status" value="1"/>
</dbReference>
<accession>G7H4X9</accession>
<dbReference type="EMBL" id="BAEE01000063">
    <property type="protein sequence ID" value="GAB10904.1"/>
    <property type="molecule type" value="Genomic_DNA"/>
</dbReference>
<keyword evidence="4" id="KW-1185">Reference proteome</keyword>
<organism evidence="3 4">
    <name type="scientific">Gordonia araii NBRC 100433</name>
    <dbReference type="NCBI Taxonomy" id="1073574"/>
    <lineage>
        <taxon>Bacteria</taxon>
        <taxon>Bacillati</taxon>
        <taxon>Actinomycetota</taxon>
        <taxon>Actinomycetes</taxon>
        <taxon>Mycobacteriales</taxon>
        <taxon>Gordoniaceae</taxon>
        <taxon>Gordonia</taxon>
    </lineage>
</organism>
<dbReference type="STRING" id="1073574.GOARA_063_01030"/>
<dbReference type="Pfam" id="PF04296">
    <property type="entry name" value="YlxR"/>
    <property type="match status" value="1"/>
</dbReference>